<dbReference type="PIRSF" id="PIRSF002070">
    <property type="entry name" value="SSB"/>
    <property type="match status" value="1"/>
</dbReference>
<dbReference type="CDD" id="cd04496">
    <property type="entry name" value="SSB_OBF"/>
    <property type="match status" value="1"/>
</dbReference>
<protein>
    <recommendedName>
        <fullName evidence="2 3">Single-stranded DNA-binding protein</fullName>
        <shortName evidence="2">SSB</shortName>
    </recommendedName>
</protein>
<dbReference type="SUPFAM" id="SSF50249">
    <property type="entry name" value="Nucleic acid-binding proteins"/>
    <property type="match status" value="1"/>
</dbReference>
<evidence type="ECO:0000313" key="6">
    <source>
        <dbReference type="Proteomes" id="UP000192796"/>
    </source>
</evidence>
<gene>
    <name evidence="5" type="ORF">A3860_10445</name>
</gene>
<dbReference type="NCBIfam" id="TIGR00621">
    <property type="entry name" value="ssb"/>
    <property type="match status" value="1"/>
</dbReference>
<evidence type="ECO:0000256" key="2">
    <source>
        <dbReference type="HAMAP-Rule" id="MF_00984"/>
    </source>
</evidence>
<name>A0A1V9FF43_9BACT</name>
<organism evidence="5 6">
    <name type="scientific">Niastella vici</name>
    <dbReference type="NCBI Taxonomy" id="1703345"/>
    <lineage>
        <taxon>Bacteria</taxon>
        <taxon>Pseudomonadati</taxon>
        <taxon>Bacteroidota</taxon>
        <taxon>Chitinophagia</taxon>
        <taxon>Chitinophagales</taxon>
        <taxon>Chitinophagaceae</taxon>
        <taxon>Niastella</taxon>
    </lineage>
</organism>
<evidence type="ECO:0000313" key="5">
    <source>
        <dbReference type="EMBL" id="OQP56983.1"/>
    </source>
</evidence>
<dbReference type="RefSeq" id="WP_081155946.1">
    <property type="nucleotide sequence ID" value="NZ_LVYD01000124.1"/>
</dbReference>
<dbReference type="GO" id="GO:0003697">
    <property type="term" value="F:single-stranded DNA binding"/>
    <property type="evidence" value="ECO:0007669"/>
    <property type="project" value="UniProtKB-UniRule"/>
</dbReference>
<evidence type="ECO:0000256" key="4">
    <source>
        <dbReference type="SAM" id="MobiDB-lite"/>
    </source>
</evidence>
<dbReference type="PROSITE" id="PS50935">
    <property type="entry name" value="SSB"/>
    <property type="match status" value="1"/>
</dbReference>
<dbReference type="PANTHER" id="PTHR10302:SF0">
    <property type="entry name" value="SINGLE-STRANDED DNA-BINDING PROTEIN, MITOCHONDRIAL"/>
    <property type="match status" value="1"/>
</dbReference>
<feature type="region of interest" description="Disordered" evidence="4">
    <location>
        <begin position="109"/>
        <end position="132"/>
    </location>
</feature>
<dbReference type="GO" id="GO:0009295">
    <property type="term" value="C:nucleoid"/>
    <property type="evidence" value="ECO:0007669"/>
    <property type="project" value="TreeGrafter"/>
</dbReference>
<dbReference type="GO" id="GO:0006260">
    <property type="term" value="P:DNA replication"/>
    <property type="evidence" value="ECO:0007669"/>
    <property type="project" value="InterPro"/>
</dbReference>
<dbReference type="STRING" id="1703345.A3860_10445"/>
<dbReference type="InterPro" id="IPR012340">
    <property type="entry name" value="NA-bd_OB-fold"/>
</dbReference>
<dbReference type="AlphaFoldDB" id="A0A1V9FF43"/>
<evidence type="ECO:0000256" key="3">
    <source>
        <dbReference type="PIRNR" id="PIRNR002070"/>
    </source>
</evidence>
<dbReference type="HAMAP" id="MF_00984">
    <property type="entry name" value="SSB"/>
    <property type="match status" value="1"/>
</dbReference>
<dbReference type="OrthoDB" id="9809878at2"/>
<dbReference type="Proteomes" id="UP000192796">
    <property type="component" value="Unassembled WGS sequence"/>
</dbReference>
<comment type="subunit">
    <text evidence="2">Homotetramer.</text>
</comment>
<dbReference type="Pfam" id="PF00436">
    <property type="entry name" value="SSB"/>
    <property type="match status" value="1"/>
</dbReference>
<reference evidence="5 6" key="1">
    <citation type="submission" date="2016-03" db="EMBL/GenBank/DDBJ databases">
        <title>Niastella vici sp. nov., isolated from farmland soil.</title>
        <authorList>
            <person name="Chen L."/>
            <person name="Wang D."/>
            <person name="Yang S."/>
            <person name="Wang G."/>
        </authorList>
    </citation>
    <scope>NUCLEOTIDE SEQUENCE [LARGE SCALE GENOMIC DNA]</scope>
    <source>
        <strain evidence="5 6">DJ57</strain>
    </source>
</reference>
<dbReference type="InterPro" id="IPR000424">
    <property type="entry name" value="Primosome_PriB/ssb"/>
</dbReference>
<dbReference type="PANTHER" id="PTHR10302">
    <property type="entry name" value="SINGLE-STRANDED DNA-BINDING PROTEIN"/>
    <property type="match status" value="1"/>
</dbReference>
<evidence type="ECO:0000256" key="1">
    <source>
        <dbReference type="ARBA" id="ARBA00023125"/>
    </source>
</evidence>
<keyword evidence="1 2" id="KW-0238">DNA-binding</keyword>
<dbReference type="InterPro" id="IPR011344">
    <property type="entry name" value="ssDNA-bd"/>
</dbReference>
<dbReference type="EMBL" id="LVYD01000124">
    <property type="protein sequence ID" value="OQP56983.1"/>
    <property type="molecule type" value="Genomic_DNA"/>
</dbReference>
<feature type="compositionally biased region" description="Acidic residues" evidence="4">
    <location>
        <begin position="119"/>
        <end position="132"/>
    </location>
</feature>
<comment type="caution">
    <text evidence="2">Lacks conserved residue(s) required for the propagation of feature annotation.</text>
</comment>
<keyword evidence="6" id="KW-1185">Reference proteome</keyword>
<comment type="caution">
    <text evidence="5">The sequence shown here is derived from an EMBL/GenBank/DDBJ whole genome shotgun (WGS) entry which is preliminary data.</text>
</comment>
<proteinExistence type="inferred from homology"/>
<accession>A0A1V9FF43</accession>
<sequence length="132" mass="14862">MYAIRNKVQLIGNLGQLPEIRTTETGKKVARFSIATNDTYRSANGERITQTSWHNVIAWGKLAEISEKYLTKGREVAVSGKLVHRNYTDKNGVKRYVTEVVLNELLMLGGGKGQNENPDWQEEEQVEPEAEG</sequence>
<dbReference type="Gene3D" id="2.40.50.140">
    <property type="entry name" value="Nucleic acid-binding proteins"/>
    <property type="match status" value="1"/>
</dbReference>